<dbReference type="EMBL" id="JBEPSJ010000001">
    <property type="protein sequence ID" value="MET4580572.1"/>
    <property type="molecule type" value="Genomic_DNA"/>
</dbReference>
<dbReference type="InterPro" id="IPR025966">
    <property type="entry name" value="OppC_N"/>
</dbReference>
<name>A0ABV2QJ83_9MICO</name>
<keyword evidence="5 7" id="KW-1133">Transmembrane helix</keyword>
<organism evidence="9 10">
    <name type="scientific">Conyzicola nivalis</name>
    <dbReference type="NCBI Taxonomy" id="1477021"/>
    <lineage>
        <taxon>Bacteria</taxon>
        <taxon>Bacillati</taxon>
        <taxon>Actinomycetota</taxon>
        <taxon>Actinomycetes</taxon>
        <taxon>Micrococcales</taxon>
        <taxon>Microbacteriaceae</taxon>
        <taxon>Conyzicola</taxon>
    </lineage>
</organism>
<evidence type="ECO:0000256" key="1">
    <source>
        <dbReference type="ARBA" id="ARBA00004651"/>
    </source>
</evidence>
<evidence type="ECO:0000256" key="5">
    <source>
        <dbReference type="ARBA" id="ARBA00022989"/>
    </source>
</evidence>
<dbReference type="PROSITE" id="PS50928">
    <property type="entry name" value="ABC_TM1"/>
    <property type="match status" value="1"/>
</dbReference>
<proteinExistence type="inferred from homology"/>
<evidence type="ECO:0000313" key="10">
    <source>
        <dbReference type="Proteomes" id="UP001549257"/>
    </source>
</evidence>
<keyword evidence="10" id="KW-1185">Reference proteome</keyword>
<comment type="caution">
    <text evidence="9">The sequence shown here is derived from an EMBL/GenBank/DDBJ whole genome shotgun (WGS) entry which is preliminary data.</text>
</comment>
<dbReference type="PANTHER" id="PTHR43386">
    <property type="entry name" value="OLIGOPEPTIDE TRANSPORT SYSTEM PERMEASE PROTEIN APPC"/>
    <property type="match status" value="1"/>
</dbReference>
<feature type="domain" description="ABC transmembrane type-1" evidence="8">
    <location>
        <begin position="119"/>
        <end position="310"/>
    </location>
</feature>
<dbReference type="InterPro" id="IPR050366">
    <property type="entry name" value="BP-dependent_transpt_permease"/>
</dbReference>
<dbReference type="Pfam" id="PF12911">
    <property type="entry name" value="OppC_N"/>
    <property type="match status" value="1"/>
</dbReference>
<dbReference type="Pfam" id="PF00528">
    <property type="entry name" value="BPD_transp_1"/>
    <property type="match status" value="1"/>
</dbReference>
<evidence type="ECO:0000256" key="3">
    <source>
        <dbReference type="ARBA" id="ARBA00022475"/>
    </source>
</evidence>
<keyword evidence="3" id="KW-1003">Cell membrane</keyword>
<dbReference type="PANTHER" id="PTHR43386:SF6">
    <property type="entry name" value="ABC TRANSPORTER PERMEASE PROTEIN"/>
    <property type="match status" value="1"/>
</dbReference>
<keyword evidence="2 7" id="KW-0813">Transport</keyword>
<feature type="transmembrane region" description="Helical" evidence="7">
    <location>
        <begin position="184"/>
        <end position="203"/>
    </location>
</feature>
<evidence type="ECO:0000256" key="2">
    <source>
        <dbReference type="ARBA" id="ARBA00022448"/>
    </source>
</evidence>
<dbReference type="Proteomes" id="UP001549257">
    <property type="component" value="Unassembled WGS sequence"/>
</dbReference>
<keyword evidence="6 7" id="KW-0472">Membrane</keyword>
<reference evidence="9 10" key="1">
    <citation type="submission" date="2024-06" db="EMBL/GenBank/DDBJ databases">
        <title>Sorghum-associated microbial communities from plants grown in Nebraska, USA.</title>
        <authorList>
            <person name="Schachtman D."/>
        </authorList>
    </citation>
    <scope>NUCLEOTIDE SEQUENCE [LARGE SCALE GENOMIC DNA]</scope>
    <source>
        <strain evidence="9 10">2857</strain>
    </source>
</reference>
<evidence type="ECO:0000256" key="6">
    <source>
        <dbReference type="ARBA" id="ARBA00023136"/>
    </source>
</evidence>
<gene>
    <name evidence="9" type="ORF">ABIE21_000062</name>
</gene>
<feature type="transmembrane region" description="Helical" evidence="7">
    <location>
        <begin position="234"/>
        <end position="256"/>
    </location>
</feature>
<dbReference type="CDD" id="cd06261">
    <property type="entry name" value="TM_PBP2"/>
    <property type="match status" value="1"/>
</dbReference>
<comment type="subcellular location">
    <subcellularLocation>
        <location evidence="1 7">Cell membrane</location>
        <topology evidence="1 7">Multi-pass membrane protein</topology>
    </subcellularLocation>
</comment>
<feature type="transmembrane region" description="Helical" evidence="7">
    <location>
        <begin position="292"/>
        <end position="313"/>
    </location>
</feature>
<protein>
    <submittedName>
        <fullName evidence="9">Oligopeptide transport system permease protein</fullName>
    </submittedName>
</protein>
<evidence type="ECO:0000259" key="8">
    <source>
        <dbReference type="PROSITE" id="PS50928"/>
    </source>
</evidence>
<dbReference type="InterPro" id="IPR035906">
    <property type="entry name" value="MetI-like_sf"/>
</dbReference>
<evidence type="ECO:0000256" key="7">
    <source>
        <dbReference type="RuleBase" id="RU363032"/>
    </source>
</evidence>
<evidence type="ECO:0000256" key="4">
    <source>
        <dbReference type="ARBA" id="ARBA00022692"/>
    </source>
</evidence>
<feature type="transmembrane region" description="Helical" evidence="7">
    <location>
        <begin position="161"/>
        <end position="178"/>
    </location>
</feature>
<feature type="transmembrane region" description="Helical" evidence="7">
    <location>
        <begin position="127"/>
        <end position="149"/>
    </location>
</feature>
<dbReference type="RefSeq" id="WP_354022793.1">
    <property type="nucleotide sequence ID" value="NZ_JBEPSJ010000001.1"/>
</dbReference>
<comment type="similarity">
    <text evidence="7">Belongs to the binding-protein-dependent transport system permease family.</text>
</comment>
<feature type="transmembrane region" description="Helical" evidence="7">
    <location>
        <begin position="57"/>
        <end position="78"/>
    </location>
</feature>
<evidence type="ECO:0000313" key="9">
    <source>
        <dbReference type="EMBL" id="MET4580572.1"/>
    </source>
</evidence>
<dbReference type="Gene3D" id="1.10.3720.10">
    <property type="entry name" value="MetI-like"/>
    <property type="match status" value="1"/>
</dbReference>
<dbReference type="InterPro" id="IPR000515">
    <property type="entry name" value="MetI-like"/>
</dbReference>
<dbReference type="SUPFAM" id="SSF161098">
    <property type="entry name" value="MetI-like"/>
    <property type="match status" value="1"/>
</dbReference>
<accession>A0ABV2QJ83</accession>
<sequence>MSSNTTTESAATPARSANHYVAPIEETPLVSVDAVNVSEKKSNLWIDAWRDLRRRPLFWISSALILLVVIVALFPWLFTQTPPNDECFLANSNGAPTEGHPLGFTKQGCDIYARIIDGTATSLSVGFIVLVLTTFLGLIFGAFAGFYGGWVDSVLSRVGDIFFSIPYILAAVVIMSVLSQYRSVWSISLAIGLFAWPSTARVLRSEILRVKSADYVMASTALGVSKFKILLKHVLPNSIAPVIVITAISLAAAIVAEATLSYLGVGLGGSVMSWGNDINQAQNDLRTAPQTLIYPSLALSITVFAFIMLSELVRDALDPKARALR</sequence>
<keyword evidence="4 7" id="KW-0812">Transmembrane</keyword>